<dbReference type="Pfam" id="PF00561">
    <property type="entry name" value="Abhydrolase_1"/>
    <property type="match status" value="1"/>
</dbReference>
<evidence type="ECO:0000313" key="4">
    <source>
        <dbReference type="Proteomes" id="UP000011688"/>
    </source>
</evidence>
<keyword evidence="1 3" id="KW-0378">Hydrolase</keyword>
<gene>
    <name evidence="3" type="ORF">C491_12570</name>
</gene>
<dbReference type="PATRIC" id="fig|1227497.3.peg.2595"/>
<evidence type="ECO:0000259" key="2">
    <source>
        <dbReference type="Pfam" id="PF00561"/>
    </source>
</evidence>
<proteinExistence type="predicted"/>
<dbReference type="InterPro" id="IPR000073">
    <property type="entry name" value="AB_hydrolase_1"/>
</dbReference>
<feature type="domain" description="AB hydrolase-1" evidence="2">
    <location>
        <begin position="20"/>
        <end position="252"/>
    </location>
</feature>
<dbReference type="EMBL" id="AOIB01000026">
    <property type="protein sequence ID" value="ELY56839.1"/>
    <property type="molecule type" value="Genomic_DNA"/>
</dbReference>
<evidence type="ECO:0000313" key="3">
    <source>
        <dbReference type="EMBL" id="ELY56839.1"/>
    </source>
</evidence>
<dbReference type="AlphaFoldDB" id="L9X4X7"/>
<accession>L9X4X7</accession>
<dbReference type="eggNOG" id="arCOG01648">
    <property type="taxonomic scope" value="Archaea"/>
</dbReference>
<dbReference type="RefSeq" id="WP_005556728.1">
    <property type="nucleotide sequence ID" value="NZ_AOIB01000026.1"/>
</dbReference>
<sequence length="266" mass="30223">MPYSQCNGADLYYEDRSEGPPIIFLHGVMASHRFFESQLTALSTEYRTLAIDFRGHGRSEKAELGHTVAQYARDLHAFLDQHELDDVVLIGWSMGALVSWDYVDQFGTGRLRGLVDVDMEATRFQWDDYDYGITDLEGLKATLELVQQDQTSLIERGTAQVFKHPPSTEMRIMQFDELSRTPAPIKSAILFDALTRDYRDVLPEIDVPMLVCAGADEKRGTVASVRHVTELVPNSRFELFEDSGHCPLLEEPERFNRVVSQFVNSL</sequence>
<dbReference type="STRING" id="1227497.C491_12570"/>
<name>L9X4X7_9EURY</name>
<dbReference type="Gene3D" id="3.40.50.1820">
    <property type="entry name" value="alpha/beta hydrolase"/>
    <property type="match status" value="1"/>
</dbReference>
<protein>
    <submittedName>
        <fullName evidence="3">Alpha/beta hydrolase</fullName>
    </submittedName>
</protein>
<dbReference type="InterPro" id="IPR029058">
    <property type="entry name" value="AB_hydrolase_fold"/>
</dbReference>
<dbReference type="GO" id="GO:0016787">
    <property type="term" value="F:hydrolase activity"/>
    <property type="evidence" value="ECO:0007669"/>
    <property type="project" value="UniProtKB-KW"/>
</dbReference>
<dbReference type="SUPFAM" id="SSF53474">
    <property type="entry name" value="alpha/beta-Hydrolases"/>
    <property type="match status" value="1"/>
</dbReference>
<evidence type="ECO:0000256" key="1">
    <source>
        <dbReference type="ARBA" id="ARBA00022801"/>
    </source>
</evidence>
<dbReference type="InterPro" id="IPR050266">
    <property type="entry name" value="AB_hydrolase_sf"/>
</dbReference>
<dbReference type="GO" id="GO:0016020">
    <property type="term" value="C:membrane"/>
    <property type="evidence" value="ECO:0007669"/>
    <property type="project" value="TreeGrafter"/>
</dbReference>
<dbReference type="PANTHER" id="PTHR43798:SF31">
    <property type="entry name" value="AB HYDROLASE SUPERFAMILY PROTEIN YCLE"/>
    <property type="match status" value="1"/>
</dbReference>
<dbReference type="OrthoDB" id="111592at2157"/>
<dbReference type="Proteomes" id="UP000011688">
    <property type="component" value="Unassembled WGS sequence"/>
</dbReference>
<keyword evidence="4" id="KW-1185">Reference proteome</keyword>
<dbReference type="PANTHER" id="PTHR43798">
    <property type="entry name" value="MONOACYLGLYCEROL LIPASE"/>
    <property type="match status" value="1"/>
</dbReference>
<organism evidence="3 4">
    <name type="scientific">Natronococcus amylolyticus DSM 10524</name>
    <dbReference type="NCBI Taxonomy" id="1227497"/>
    <lineage>
        <taxon>Archaea</taxon>
        <taxon>Methanobacteriati</taxon>
        <taxon>Methanobacteriota</taxon>
        <taxon>Stenosarchaea group</taxon>
        <taxon>Halobacteria</taxon>
        <taxon>Halobacteriales</taxon>
        <taxon>Natrialbaceae</taxon>
        <taxon>Natronococcus</taxon>
    </lineage>
</organism>
<reference evidence="3 4" key="1">
    <citation type="journal article" date="2014" name="PLoS Genet.">
        <title>Phylogenetically driven sequencing of extremely halophilic archaea reveals strategies for static and dynamic osmo-response.</title>
        <authorList>
            <person name="Becker E.A."/>
            <person name="Seitzer P.M."/>
            <person name="Tritt A."/>
            <person name="Larsen D."/>
            <person name="Krusor M."/>
            <person name="Yao A.I."/>
            <person name="Wu D."/>
            <person name="Madern D."/>
            <person name="Eisen J.A."/>
            <person name="Darling A.E."/>
            <person name="Facciotti M.T."/>
        </authorList>
    </citation>
    <scope>NUCLEOTIDE SEQUENCE [LARGE SCALE GENOMIC DNA]</scope>
    <source>
        <strain evidence="3 4">DSM 10524</strain>
    </source>
</reference>
<comment type="caution">
    <text evidence="3">The sequence shown here is derived from an EMBL/GenBank/DDBJ whole genome shotgun (WGS) entry which is preliminary data.</text>
</comment>